<comment type="caution">
    <text evidence="1">The sequence shown here is derived from an EMBL/GenBank/DDBJ whole genome shotgun (WGS) entry which is preliminary data.</text>
</comment>
<feature type="non-terminal residue" evidence="1">
    <location>
        <position position="1"/>
    </location>
</feature>
<dbReference type="GO" id="GO:0016874">
    <property type="term" value="F:ligase activity"/>
    <property type="evidence" value="ECO:0007669"/>
    <property type="project" value="UniProtKB-KW"/>
</dbReference>
<gene>
    <name evidence="1" type="ORF">COY66_01320</name>
</gene>
<accession>A0A2M7RK49</accession>
<proteinExistence type="predicted"/>
<evidence type="ECO:0000313" key="1">
    <source>
        <dbReference type="EMBL" id="PIY97084.1"/>
    </source>
</evidence>
<dbReference type="Proteomes" id="UP000230779">
    <property type="component" value="Unassembled WGS sequence"/>
</dbReference>
<sequence length="156" mass="18442">LDWRGSIVLRYRTGDMTKGIEYGRCHFCGKTVPRIRPDIQRSSDVKEFQLTKLKGELVNLNNFYPLLSGMKEIEEWQVEIRKKNNDPYEIDEIIIHLCPKKDVPYEKLSQTVQKQIKDDMFVNVQTDQMELNTLLEKLGMETELKEKRIVDNRPKV</sequence>
<dbReference type="AlphaFoldDB" id="A0A2M7RK49"/>
<reference evidence="1 2" key="1">
    <citation type="submission" date="2017-09" db="EMBL/GenBank/DDBJ databases">
        <title>Depth-based differentiation of microbial function through sediment-hosted aquifers and enrichment of novel symbionts in the deep terrestrial subsurface.</title>
        <authorList>
            <person name="Probst A.J."/>
            <person name="Ladd B."/>
            <person name="Jarett J.K."/>
            <person name="Geller-Mcgrath D.E."/>
            <person name="Sieber C.M."/>
            <person name="Emerson J.B."/>
            <person name="Anantharaman K."/>
            <person name="Thomas B.C."/>
            <person name="Malmstrom R."/>
            <person name="Stieglmeier M."/>
            <person name="Klingl A."/>
            <person name="Woyke T."/>
            <person name="Ryan C.M."/>
            <person name="Banfield J.F."/>
        </authorList>
    </citation>
    <scope>NUCLEOTIDE SEQUENCE [LARGE SCALE GENOMIC DNA]</scope>
    <source>
        <strain evidence="1">CG_4_10_14_0_8_um_filter_42_10</strain>
    </source>
</reference>
<protein>
    <submittedName>
        <fullName evidence="1">Phenylacetate--CoA ligase</fullName>
    </submittedName>
</protein>
<keyword evidence="1" id="KW-0436">Ligase</keyword>
<evidence type="ECO:0000313" key="2">
    <source>
        <dbReference type="Proteomes" id="UP000230779"/>
    </source>
</evidence>
<dbReference type="EMBL" id="PFMD01000016">
    <property type="protein sequence ID" value="PIY97084.1"/>
    <property type="molecule type" value="Genomic_DNA"/>
</dbReference>
<organism evidence="1 2">
    <name type="scientific">Candidatus Kerfeldbacteria bacterium CG_4_10_14_0_8_um_filter_42_10</name>
    <dbReference type="NCBI Taxonomy" id="2014248"/>
    <lineage>
        <taxon>Bacteria</taxon>
        <taxon>Candidatus Kerfeldiibacteriota</taxon>
    </lineage>
</organism>
<name>A0A2M7RK49_9BACT</name>